<gene>
    <name evidence="1" type="primary">citF_12</name>
    <name evidence="1" type="ORF">SDC9_80161</name>
</gene>
<dbReference type="InterPro" id="IPR006472">
    <property type="entry name" value="Citrate_lyase_asu"/>
</dbReference>
<dbReference type="GO" id="GO:0009346">
    <property type="term" value="C:ATP-independent citrate lyase complex"/>
    <property type="evidence" value="ECO:0007669"/>
    <property type="project" value="InterPro"/>
</dbReference>
<dbReference type="InterPro" id="IPR037171">
    <property type="entry name" value="NagB/RpiA_transferase-like"/>
</dbReference>
<dbReference type="GO" id="GO:0006084">
    <property type="term" value="P:acetyl-CoA metabolic process"/>
    <property type="evidence" value="ECO:0007669"/>
    <property type="project" value="InterPro"/>
</dbReference>
<dbReference type="AlphaFoldDB" id="A0A644Z663"/>
<dbReference type="SUPFAM" id="SSF100950">
    <property type="entry name" value="NagB/RpiA/CoA transferase-like"/>
    <property type="match status" value="1"/>
</dbReference>
<dbReference type="EC" id="4.1.3.6" evidence="1"/>
<comment type="caution">
    <text evidence="1">The sequence shown here is derived from an EMBL/GenBank/DDBJ whole genome shotgun (WGS) entry which is preliminary data.</text>
</comment>
<dbReference type="GO" id="GO:0008815">
    <property type="term" value="F:citrate (pro-3S)-lyase activity"/>
    <property type="evidence" value="ECO:0007669"/>
    <property type="project" value="UniProtKB-EC"/>
</dbReference>
<evidence type="ECO:0000313" key="1">
    <source>
        <dbReference type="EMBL" id="MPM33584.1"/>
    </source>
</evidence>
<dbReference type="GO" id="GO:0008814">
    <property type="term" value="F:citrate CoA-transferase activity"/>
    <property type="evidence" value="ECO:0007669"/>
    <property type="project" value="InterPro"/>
</dbReference>
<dbReference type="Gene3D" id="3.40.1080.10">
    <property type="entry name" value="Glutaconate Coenzyme A-transferase"/>
    <property type="match status" value="1"/>
</dbReference>
<accession>A0A644Z663</accession>
<dbReference type="Pfam" id="PF04223">
    <property type="entry name" value="CitF"/>
    <property type="match status" value="1"/>
</dbReference>
<name>A0A644Z663_9ZZZZ</name>
<organism evidence="1">
    <name type="scientific">bioreactor metagenome</name>
    <dbReference type="NCBI Taxonomy" id="1076179"/>
    <lineage>
        <taxon>unclassified sequences</taxon>
        <taxon>metagenomes</taxon>
        <taxon>ecological metagenomes</taxon>
    </lineage>
</organism>
<protein>
    <submittedName>
        <fullName evidence="1">Citrate lyase alpha chain</fullName>
        <ecNumber evidence="1">4.1.3.6</ecNumber>
    </submittedName>
</protein>
<reference evidence="1" key="1">
    <citation type="submission" date="2019-08" db="EMBL/GenBank/DDBJ databases">
        <authorList>
            <person name="Kucharzyk K."/>
            <person name="Murdoch R.W."/>
            <person name="Higgins S."/>
            <person name="Loffler F."/>
        </authorList>
    </citation>
    <scope>NUCLEOTIDE SEQUENCE</scope>
</reference>
<dbReference type="PANTHER" id="PTHR40596">
    <property type="entry name" value="CITRATE LYASE ALPHA CHAIN"/>
    <property type="match status" value="1"/>
</dbReference>
<dbReference type="EMBL" id="VSSQ01006700">
    <property type="protein sequence ID" value="MPM33584.1"/>
    <property type="molecule type" value="Genomic_DNA"/>
</dbReference>
<dbReference type="GO" id="GO:0005737">
    <property type="term" value="C:cytoplasm"/>
    <property type="evidence" value="ECO:0007669"/>
    <property type="project" value="InterPro"/>
</dbReference>
<dbReference type="PANTHER" id="PTHR40596:SF1">
    <property type="entry name" value="CITRATE LYASE ALPHA CHAIN"/>
    <property type="match status" value="1"/>
</dbReference>
<keyword evidence="1" id="KW-0456">Lyase</keyword>
<proteinExistence type="predicted"/>
<sequence length="75" mass="8221">MDVLVTQRGIAVNPKRIDLKENLLASGLPVVDIHELKRIAEEITGVPKEVKLGSKTVANVIYRDGTVIDTIKNTL</sequence>